<feature type="compositionally biased region" description="Low complexity" evidence="5">
    <location>
        <begin position="173"/>
        <end position="187"/>
    </location>
</feature>
<evidence type="ECO:0000256" key="5">
    <source>
        <dbReference type="SAM" id="MobiDB-lite"/>
    </source>
</evidence>
<evidence type="ECO:0000256" key="3">
    <source>
        <dbReference type="ARBA" id="ARBA00023163"/>
    </source>
</evidence>
<keyword evidence="3" id="KW-0804">Transcription</keyword>
<evidence type="ECO:0000313" key="10">
    <source>
        <dbReference type="Proteomes" id="UP000053257"/>
    </source>
</evidence>
<dbReference type="PANTHER" id="PTHR21483">
    <property type="entry name" value="RNA POLYMERASE II-ASSOCIATED PROTEIN 1"/>
    <property type="match status" value="1"/>
</dbReference>
<dbReference type="Pfam" id="PF25766">
    <property type="entry name" value="TPR_RPAP1"/>
    <property type="match status" value="1"/>
</dbReference>
<dbReference type="InterPro" id="IPR057989">
    <property type="entry name" value="TPR_RPAP1/MINIYO-like"/>
</dbReference>
<dbReference type="GO" id="GO:0006366">
    <property type="term" value="P:transcription by RNA polymerase II"/>
    <property type="evidence" value="ECO:0007669"/>
    <property type="project" value="InterPro"/>
</dbReference>
<evidence type="ECO:0000259" key="8">
    <source>
        <dbReference type="Pfam" id="PF25766"/>
    </source>
</evidence>
<organism evidence="9 10">
    <name type="scientific">Phlebiopsis gigantea (strain 11061_1 CR5-6)</name>
    <name type="common">White-rot fungus</name>
    <name type="synonym">Peniophora gigantea</name>
    <dbReference type="NCBI Taxonomy" id="745531"/>
    <lineage>
        <taxon>Eukaryota</taxon>
        <taxon>Fungi</taxon>
        <taxon>Dikarya</taxon>
        <taxon>Basidiomycota</taxon>
        <taxon>Agaricomycotina</taxon>
        <taxon>Agaricomycetes</taxon>
        <taxon>Polyporales</taxon>
        <taxon>Phanerochaetaceae</taxon>
        <taxon>Phlebiopsis</taxon>
    </lineage>
</organism>
<feature type="region of interest" description="Disordered" evidence="5">
    <location>
        <begin position="147"/>
        <end position="227"/>
    </location>
</feature>
<gene>
    <name evidence="9" type="ORF">PHLGIDRAFT_121107</name>
</gene>
<evidence type="ECO:0000256" key="1">
    <source>
        <dbReference type="ARBA" id="ARBA00004123"/>
    </source>
</evidence>
<protein>
    <recommendedName>
        <fullName evidence="11">RNA polymerase II-associated protein 1 C-terminal domain-containing protein</fullName>
    </recommendedName>
</protein>
<comment type="subcellular location">
    <subcellularLocation>
        <location evidence="1">Nucleus</location>
    </subcellularLocation>
</comment>
<evidence type="ECO:0000256" key="4">
    <source>
        <dbReference type="ARBA" id="ARBA00023242"/>
    </source>
</evidence>
<reference evidence="9 10" key="1">
    <citation type="journal article" date="2014" name="PLoS Genet.">
        <title>Analysis of the Phlebiopsis gigantea genome, transcriptome and secretome provides insight into its pioneer colonization strategies of wood.</title>
        <authorList>
            <person name="Hori C."/>
            <person name="Ishida T."/>
            <person name="Igarashi K."/>
            <person name="Samejima M."/>
            <person name="Suzuki H."/>
            <person name="Master E."/>
            <person name="Ferreira P."/>
            <person name="Ruiz-Duenas F.J."/>
            <person name="Held B."/>
            <person name="Canessa P."/>
            <person name="Larrondo L.F."/>
            <person name="Schmoll M."/>
            <person name="Druzhinina I.S."/>
            <person name="Kubicek C.P."/>
            <person name="Gaskell J.A."/>
            <person name="Kersten P."/>
            <person name="St John F."/>
            <person name="Glasner J."/>
            <person name="Sabat G."/>
            <person name="Splinter BonDurant S."/>
            <person name="Syed K."/>
            <person name="Yadav J."/>
            <person name="Mgbeahuruike A.C."/>
            <person name="Kovalchuk A."/>
            <person name="Asiegbu F.O."/>
            <person name="Lackner G."/>
            <person name="Hoffmeister D."/>
            <person name="Rencoret J."/>
            <person name="Gutierrez A."/>
            <person name="Sun H."/>
            <person name="Lindquist E."/>
            <person name="Barry K."/>
            <person name="Riley R."/>
            <person name="Grigoriev I.V."/>
            <person name="Henrissat B."/>
            <person name="Kues U."/>
            <person name="Berka R.M."/>
            <person name="Martinez A.T."/>
            <person name="Covert S.F."/>
            <person name="Blanchette R.A."/>
            <person name="Cullen D."/>
        </authorList>
    </citation>
    <scope>NUCLEOTIDE SEQUENCE [LARGE SCALE GENOMIC DNA]</scope>
    <source>
        <strain evidence="9 10">11061_1 CR5-6</strain>
    </source>
</reference>
<dbReference type="InterPro" id="IPR013929">
    <property type="entry name" value="RPAP1_C"/>
</dbReference>
<evidence type="ECO:0008006" key="11">
    <source>
        <dbReference type="Google" id="ProtNLM"/>
    </source>
</evidence>
<comment type="similarity">
    <text evidence="2">Belongs to the RPAP1 family.</text>
</comment>
<dbReference type="InterPro" id="IPR013930">
    <property type="entry name" value="RPAP1_N"/>
</dbReference>
<dbReference type="Pfam" id="PF08621">
    <property type="entry name" value="RPAP1_N"/>
    <property type="match status" value="1"/>
</dbReference>
<sequence>MSQATKASLVGSVLERRPSSSPSAPSVPRSNVNGGFPPVQHRSKSAFQRAREDQKKAGGPSKRLSQVPAVLPASTTFKASGIEGDEDTSGSRAIAEATEGWRKQMEDENQKRVEAMTEAEREAERKEILERFGPDVGEILRRARAAREAAQLKDVPGDTRSPRSPTGSRTLKSALASRAASPSPVSPDLARPPSRSDRQLRFADVTTKDVHVYESQPPSPKRTPLSLMSPTEADGHVMSLGEFKGKLVDRLLDNETMQDSPMAVDPLKQPSVPELVDGTPEDIRRRYFPNAAPHDPSLAWIEDEDSPGDILTSLSLRFDLSGNLISHLDAEKLPTHLGLHHHAEGRHAGYTLDDIFLLSRSTVPAQRASMLDLLSKIARQLSNVARAEGTNIKELEGQEKVLRKRMLAGGLETISERGTVGVRAVELSWVCIVRWDEDTGDVDGVELKLPSDDLLSPLPLEQYVLPQITDALKVAALPSESLLQLLDILHRLARHSNDIASLIVKTPKLLANVMQRFILLSPTSEEANQPQPKAIELLIVLAQSSRQNAIVVAESTDPLLRFVVTLPSSSIHHEPLATALLTSTLRLYATLAAYGLYAQLATTAAEPLRALGAYVLSSSCFSESLREAWLLLLEAWMVCARDPHKTTPEHDILWSQVTSWAWGEDVLTLSGALTSAKTQLWTALWRVESSWLEGTTVNAPKHGEAEKAKALEVVRPLFKGGAAATVVQTALQGLDSALASLSPVDIARRDVWGPLASNADHLTSTLRLWLACLQSLDGTPISAPPFNLPFAEISVFCARLTMHPLWVTVRQGEIPYVVRPYIRSLSSLLAAYLDFSRFLPGASEDLWLAQAFSIVCRLLPGDEERAVNLLEHVSSTINASFMEARGWAVPSLIWEKNGMKPILPFLTFSLENSPVRVSPLSTTPMSISTSTTLRLSAHAADSSSKPATLPVNRDWMFVPLDYLLRSGQSDVFKSLPSTWDFSETEIARATLLLAKIHRQVLLMHGLPAFALSREETVFSCMKVFMLEHGQQQETSIDEVFRDALVGRFMEDLLDPFTFTAASAPTPSSDPNLSLEEVAKNFLGSGTPFYQYYTDFVGLYDAISFSHPLFARLLLPPLSMRYPADYRKYLWADYSHVVRTIKTSVAAVVSGDVSEFLWPLETNPDVVSAYLRALTKGHTEGFMHLVAVHHVACGIWPDLREDFGAEGAERAEKLLAVVAGQASPAVINDIVSYRQQKASVVLPPVCFEGLDGVRDARRSFVQRCGPAVTSRLSSLLE</sequence>
<feature type="compositionally biased region" description="Basic and acidic residues" evidence="5">
    <location>
        <begin position="99"/>
        <end position="126"/>
    </location>
</feature>
<name>A0A0C3S2S9_PHLG1</name>
<feature type="compositionally biased region" description="Basic and acidic residues" evidence="5">
    <location>
        <begin position="147"/>
        <end position="161"/>
    </location>
</feature>
<keyword evidence="4" id="KW-0539">Nucleus</keyword>
<dbReference type="OrthoDB" id="348201at2759"/>
<feature type="domain" description="RPAP1 N-terminal" evidence="7">
    <location>
        <begin position="105"/>
        <end position="148"/>
    </location>
</feature>
<evidence type="ECO:0000259" key="6">
    <source>
        <dbReference type="Pfam" id="PF08620"/>
    </source>
</evidence>
<dbReference type="PANTHER" id="PTHR21483:SF18">
    <property type="entry name" value="RNA POLYMERASE II-ASSOCIATED PROTEIN 1"/>
    <property type="match status" value="1"/>
</dbReference>
<feature type="compositionally biased region" description="Polar residues" evidence="5">
    <location>
        <begin position="162"/>
        <end position="171"/>
    </location>
</feature>
<dbReference type="STRING" id="745531.A0A0C3S2S9"/>
<feature type="domain" description="RPAP1 C-terminal" evidence="6">
    <location>
        <begin position="315"/>
        <end position="381"/>
    </location>
</feature>
<dbReference type="Proteomes" id="UP000053257">
    <property type="component" value="Unassembled WGS sequence"/>
</dbReference>
<feature type="region of interest" description="Disordered" evidence="5">
    <location>
        <begin position="1"/>
        <end position="126"/>
    </location>
</feature>
<feature type="domain" description="RPAP1/MINIYO-like TPR repeats" evidence="8">
    <location>
        <begin position="1086"/>
        <end position="1191"/>
    </location>
</feature>
<dbReference type="HOGENOM" id="CLU_006940_0_0_1"/>
<proteinExistence type="inferred from homology"/>
<feature type="compositionally biased region" description="Basic and acidic residues" evidence="5">
    <location>
        <begin position="194"/>
        <end position="212"/>
    </location>
</feature>
<dbReference type="Pfam" id="PF08620">
    <property type="entry name" value="RPAP1_C"/>
    <property type="match status" value="1"/>
</dbReference>
<dbReference type="InterPro" id="IPR039913">
    <property type="entry name" value="RPAP1/Rba50"/>
</dbReference>
<keyword evidence="10" id="KW-1185">Reference proteome</keyword>
<accession>A0A0C3S2S9</accession>
<evidence type="ECO:0000313" key="9">
    <source>
        <dbReference type="EMBL" id="KIP03997.1"/>
    </source>
</evidence>
<dbReference type="EMBL" id="KN840591">
    <property type="protein sequence ID" value="KIP03997.1"/>
    <property type="molecule type" value="Genomic_DNA"/>
</dbReference>
<evidence type="ECO:0000259" key="7">
    <source>
        <dbReference type="Pfam" id="PF08621"/>
    </source>
</evidence>
<feature type="compositionally biased region" description="Low complexity" evidence="5">
    <location>
        <begin position="19"/>
        <end position="30"/>
    </location>
</feature>
<evidence type="ECO:0000256" key="2">
    <source>
        <dbReference type="ARBA" id="ARBA00009953"/>
    </source>
</evidence>
<dbReference type="AlphaFoldDB" id="A0A0C3S2S9"/>